<accession>A0A0V0GMI4</accession>
<organism evidence="1">
    <name type="scientific">Solanum chacoense</name>
    <name type="common">Chaco potato</name>
    <dbReference type="NCBI Taxonomy" id="4108"/>
    <lineage>
        <taxon>Eukaryota</taxon>
        <taxon>Viridiplantae</taxon>
        <taxon>Streptophyta</taxon>
        <taxon>Embryophyta</taxon>
        <taxon>Tracheophyta</taxon>
        <taxon>Spermatophyta</taxon>
        <taxon>Magnoliopsida</taxon>
        <taxon>eudicotyledons</taxon>
        <taxon>Gunneridae</taxon>
        <taxon>Pentapetalae</taxon>
        <taxon>asterids</taxon>
        <taxon>lamiids</taxon>
        <taxon>Solanales</taxon>
        <taxon>Solanaceae</taxon>
        <taxon>Solanoideae</taxon>
        <taxon>Solaneae</taxon>
        <taxon>Solanum</taxon>
    </lineage>
</organism>
<evidence type="ECO:0000313" key="1">
    <source>
        <dbReference type="EMBL" id="JAP08951.1"/>
    </source>
</evidence>
<protein>
    <submittedName>
        <fullName evidence="1">Putative ovule protein</fullName>
    </submittedName>
</protein>
<dbReference type="AlphaFoldDB" id="A0A0V0GMI4"/>
<reference evidence="1" key="1">
    <citation type="submission" date="2015-12" db="EMBL/GenBank/DDBJ databases">
        <title>Gene expression during late stages of embryo sac development: a critical building block for successful pollen-pistil interactions.</title>
        <authorList>
            <person name="Liu Y."/>
            <person name="Joly V."/>
            <person name="Sabar M."/>
            <person name="Matton D.P."/>
        </authorList>
    </citation>
    <scope>NUCLEOTIDE SEQUENCE</scope>
</reference>
<dbReference type="EMBL" id="GEDG01035967">
    <property type="protein sequence ID" value="JAP08951.1"/>
    <property type="molecule type" value="Transcribed_RNA"/>
</dbReference>
<proteinExistence type="predicted"/>
<name>A0A0V0GMI4_SOLCH</name>
<sequence length="72" mass="8053">MNPCNTVDASFFKCPVICCYLCIKWERIHTICCSLQVDDNLEPCTVFVGGNVDDIDGGTNDQHQKEVRVLTS</sequence>